<dbReference type="RefSeq" id="WP_281381243.1">
    <property type="nucleotide sequence ID" value="NZ_JACJHY010000015.1"/>
</dbReference>
<dbReference type="PANTHER" id="PTHR11601">
    <property type="entry name" value="CYSTEINE DESULFURYLASE FAMILY MEMBER"/>
    <property type="match status" value="1"/>
</dbReference>
<dbReference type="InterPro" id="IPR000192">
    <property type="entry name" value="Aminotrans_V_dom"/>
</dbReference>
<organism evidence="10 11">
    <name type="scientific">Aminobacter ciceronei</name>
    <dbReference type="NCBI Taxonomy" id="150723"/>
    <lineage>
        <taxon>Bacteria</taxon>
        <taxon>Pseudomonadati</taxon>
        <taxon>Pseudomonadota</taxon>
        <taxon>Alphaproteobacteria</taxon>
        <taxon>Hyphomicrobiales</taxon>
        <taxon>Phyllobacteriaceae</taxon>
        <taxon>Aminobacter</taxon>
    </lineage>
</organism>
<dbReference type="Proteomes" id="UP000587524">
    <property type="component" value="Unassembled WGS sequence"/>
</dbReference>
<evidence type="ECO:0000256" key="8">
    <source>
        <dbReference type="RuleBase" id="RU004504"/>
    </source>
</evidence>
<dbReference type="Pfam" id="PF00266">
    <property type="entry name" value="Aminotran_5"/>
    <property type="match status" value="1"/>
</dbReference>
<keyword evidence="3" id="KW-0479">Metal-binding</keyword>
<dbReference type="InterPro" id="IPR015421">
    <property type="entry name" value="PyrdxlP-dep_Trfase_major"/>
</dbReference>
<sequence>MHANNEVGTIQPIEEIGAIAREHGVRFHTDAAQSVGKIPTKVDALSVDLLTIAGHKLYAPKGVGALYVRGGVHA</sequence>
<feature type="domain" description="Aminotransferase class V" evidence="9">
    <location>
        <begin position="1"/>
        <end position="69"/>
    </location>
</feature>
<dbReference type="Gene3D" id="3.40.640.10">
    <property type="entry name" value="Type I PLP-dependent aspartate aminotransferase-like (Major domain)"/>
    <property type="match status" value="1"/>
</dbReference>
<protein>
    <submittedName>
        <fullName evidence="10">Cysteine sulfinate desulfinase/cysteine desulfurase-like protein</fullName>
    </submittedName>
</protein>
<dbReference type="PANTHER" id="PTHR11601:SF34">
    <property type="entry name" value="CYSTEINE DESULFURASE"/>
    <property type="match status" value="1"/>
</dbReference>
<dbReference type="SUPFAM" id="SSF53383">
    <property type="entry name" value="PLP-dependent transferases"/>
    <property type="match status" value="1"/>
</dbReference>
<evidence type="ECO:0000259" key="9">
    <source>
        <dbReference type="Pfam" id="PF00266"/>
    </source>
</evidence>
<comment type="similarity">
    <text evidence="2">Belongs to the class-V pyridoxal-phosphate-dependent aminotransferase family. NifS/IscS subfamily.</text>
</comment>
<evidence type="ECO:0000256" key="7">
    <source>
        <dbReference type="ARBA" id="ARBA00050776"/>
    </source>
</evidence>
<comment type="cofactor">
    <cofactor evidence="1 8">
        <name>pyridoxal 5'-phosphate</name>
        <dbReference type="ChEBI" id="CHEBI:597326"/>
    </cofactor>
</comment>
<comment type="caution">
    <text evidence="10">The sequence shown here is derived from an EMBL/GenBank/DDBJ whole genome shotgun (WGS) entry which is preliminary data.</text>
</comment>
<dbReference type="InterPro" id="IPR020578">
    <property type="entry name" value="Aminotrans_V_PyrdxlP_BS"/>
</dbReference>
<keyword evidence="11" id="KW-1185">Reference proteome</keyword>
<evidence type="ECO:0000256" key="4">
    <source>
        <dbReference type="ARBA" id="ARBA00022898"/>
    </source>
</evidence>
<accession>A0ABR6C8G7</accession>
<keyword evidence="4" id="KW-0663">Pyridoxal phosphate</keyword>
<evidence type="ECO:0000313" key="10">
    <source>
        <dbReference type="EMBL" id="MBA9021303.1"/>
    </source>
</evidence>
<evidence type="ECO:0000313" key="11">
    <source>
        <dbReference type="Proteomes" id="UP000587524"/>
    </source>
</evidence>
<reference evidence="10 11" key="1">
    <citation type="submission" date="2020-08" db="EMBL/GenBank/DDBJ databases">
        <title>Genomic Encyclopedia of Type Strains, Phase IV (KMG-IV): sequencing the most valuable type-strain genomes for metagenomic binning, comparative biology and taxonomic classification.</title>
        <authorList>
            <person name="Goeker M."/>
        </authorList>
    </citation>
    <scope>NUCLEOTIDE SEQUENCE [LARGE SCALE GENOMIC DNA]</scope>
    <source>
        <strain evidence="10 11">DSM 17455</strain>
    </source>
</reference>
<keyword evidence="6" id="KW-0411">Iron-sulfur</keyword>
<evidence type="ECO:0000256" key="3">
    <source>
        <dbReference type="ARBA" id="ARBA00022723"/>
    </source>
</evidence>
<proteinExistence type="inferred from homology"/>
<evidence type="ECO:0000256" key="2">
    <source>
        <dbReference type="ARBA" id="ARBA00006490"/>
    </source>
</evidence>
<name>A0ABR6C8G7_9HYPH</name>
<evidence type="ECO:0000256" key="5">
    <source>
        <dbReference type="ARBA" id="ARBA00023004"/>
    </source>
</evidence>
<evidence type="ECO:0000256" key="1">
    <source>
        <dbReference type="ARBA" id="ARBA00001933"/>
    </source>
</evidence>
<evidence type="ECO:0000256" key="6">
    <source>
        <dbReference type="ARBA" id="ARBA00023014"/>
    </source>
</evidence>
<comment type="catalytic activity">
    <reaction evidence="7">
        <text>(sulfur carrier)-H + L-cysteine = (sulfur carrier)-SH + L-alanine</text>
        <dbReference type="Rhea" id="RHEA:43892"/>
        <dbReference type="Rhea" id="RHEA-COMP:14737"/>
        <dbReference type="Rhea" id="RHEA-COMP:14739"/>
        <dbReference type="ChEBI" id="CHEBI:29917"/>
        <dbReference type="ChEBI" id="CHEBI:35235"/>
        <dbReference type="ChEBI" id="CHEBI:57972"/>
        <dbReference type="ChEBI" id="CHEBI:64428"/>
        <dbReference type="EC" id="2.8.1.7"/>
    </reaction>
</comment>
<dbReference type="PROSITE" id="PS00595">
    <property type="entry name" value="AA_TRANSFER_CLASS_5"/>
    <property type="match status" value="1"/>
</dbReference>
<dbReference type="EMBL" id="JACJHZ010000015">
    <property type="protein sequence ID" value="MBA9021303.1"/>
    <property type="molecule type" value="Genomic_DNA"/>
</dbReference>
<keyword evidence="5" id="KW-0408">Iron</keyword>
<dbReference type="InterPro" id="IPR015424">
    <property type="entry name" value="PyrdxlP-dep_Trfase"/>
</dbReference>
<gene>
    <name evidence="10" type="ORF">HNQ97_003309</name>
</gene>